<gene>
    <name evidence="1" type="ORF">LARSCL_LOCUS3016</name>
</gene>
<name>A0AAV1Z4H0_9ARAC</name>
<dbReference type="PANTHER" id="PTHR46060:SF1">
    <property type="entry name" value="MARINER MOS1 TRANSPOSASE-LIKE PROTEIN"/>
    <property type="match status" value="1"/>
</dbReference>
<organism evidence="1 2">
    <name type="scientific">Larinioides sclopetarius</name>
    <dbReference type="NCBI Taxonomy" id="280406"/>
    <lineage>
        <taxon>Eukaryota</taxon>
        <taxon>Metazoa</taxon>
        <taxon>Ecdysozoa</taxon>
        <taxon>Arthropoda</taxon>
        <taxon>Chelicerata</taxon>
        <taxon>Arachnida</taxon>
        <taxon>Araneae</taxon>
        <taxon>Araneomorphae</taxon>
        <taxon>Entelegynae</taxon>
        <taxon>Araneoidea</taxon>
        <taxon>Araneidae</taxon>
        <taxon>Larinioides</taxon>
    </lineage>
</organism>
<evidence type="ECO:0000313" key="1">
    <source>
        <dbReference type="EMBL" id="CAL1266295.1"/>
    </source>
</evidence>
<dbReference type="EMBL" id="CAXIEN010000023">
    <property type="protein sequence ID" value="CAL1266295.1"/>
    <property type="molecule type" value="Genomic_DNA"/>
</dbReference>
<protein>
    <recommendedName>
        <fullName evidence="3">Transposase</fullName>
    </recommendedName>
</protein>
<evidence type="ECO:0008006" key="3">
    <source>
        <dbReference type="Google" id="ProtNLM"/>
    </source>
</evidence>
<dbReference type="InterPro" id="IPR036397">
    <property type="entry name" value="RNaseH_sf"/>
</dbReference>
<keyword evidence="2" id="KW-1185">Reference proteome</keyword>
<dbReference type="Gene3D" id="3.30.420.10">
    <property type="entry name" value="Ribonuclease H-like superfamily/Ribonuclease H"/>
    <property type="match status" value="1"/>
</dbReference>
<comment type="caution">
    <text evidence="1">The sequence shown here is derived from an EMBL/GenBank/DDBJ whole genome shotgun (WGS) entry which is preliminary data.</text>
</comment>
<dbReference type="Proteomes" id="UP001497382">
    <property type="component" value="Unassembled WGS sequence"/>
</dbReference>
<proteinExistence type="predicted"/>
<dbReference type="GO" id="GO:0003676">
    <property type="term" value="F:nucleic acid binding"/>
    <property type="evidence" value="ECO:0007669"/>
    <property type="project" value="InterPro"/>
</dbReference>
<accession>A0AAV1Z4H0</accession>
<dbReference type="InterPro" id="IPR001888">
    <property type="entry name" value="Transposase_1"/>
</dbReference>
<sequence>MVFNVITPSQKNRLTKSRIKTLLIVFFDSKGLIHREFVPAATTVNAEYYEGVLKRLLLRICRIRPQYRNERWNLPHENARPHTAIRVTQFLARHQVTVLDHPPYSLDLAPADFFLFPPPPSKGVLKGQRFSDITQIQQRVTTVLRAIPKEAFADSFQQLYTRCQKCIVANGEYFEVQ</sequence>
<dbReference type="Pfam" id="PF01359">
    <property type="entry name" value="Transposase_1"/>
    <property type="match status" value="1"/>
</dbReference>
<dbReference type="PANTHER" id="PTHR46060">
    <property type="entry name" value="MARINER MOS1 TRANSPOSASE-LIKE PROTEIN"/>
    <property type="match status" value="1"/>
</dbReference>
<dbReference type="AlphaFoldDB" id="A0AAV1Z4H0"/>
<dbReference type="InterPro" id="IPR052709">
    <property type="entry name" value="Transposase-MT_Hybrid"/>
</dbReference>
<reference evidence="1 2" key="1">
    <citation type="submission" date="2024-04" db="EMBL/GenBank/DDBJ databases">
        <authorList>
            <person name="Rising A."/>
            <person name="Reimegard J."/>
            <person name="Sonavane S."/>
            <person name="Akerstrom W."/>
            <person name="Nylinder S."/>
            <person name="Hedman E."/>
            <person name="Kallberg Y."/>
        </authorList>
    </citation>
    <scope>NUCLEOTIDE SEQUENCE [LARGE SCALE GENOMIC DNA]</scope>
</reference>
<evidence type="ECO:0000313" key="2">
    <source>
        <dbReference type="Proteomes" id="UP001497382"/>
    </source>
</evidence>